<evidence type="ECO:0000313" key="2">
    <source>
        <dbReference type="EMBL" id="MBD2863256.1"/>
    </source>
</evidence>
<proteinExistence type="predicted"/>
<feature type="transmembrane region" description="Helical" evidence="1">
    <location>
        <begin position="146"/>
        <end position="164"/>
    </location>
</feature>
<evidence type="ECO:0000313" key="3">
    <source>
        <dbReference type="Proteomes" id="UP000639396"/>
    </source>
</evidence>
<keyword evidence="1" id="KW-0812">Transmembrane</keyword>
<name>A0A927CBK3_9BACL</name>
<keyword evidence="1" id="KW-0472">Membrane</keyword>
<dbReference type="AlphaFoldDB" id="A0A927CBK3"/>
<organism evidence="2 3">
    <name type="scientific">Paenibacillus oceani</name>
    <dbReference type="NCBI Taxonomy" id="2772510"/>
    <lineage>
        <taxon>Bacteria</taxon>
        <taxon>Bacillati</taxon>
        <taxon>Bacillota</taxon>
        <taxon>Bacilli</taxon>
        <taxon>Bacillales</taxon>
        <taxon>Paenibacillaceae</taxon>
        <taxon>Paenibacillus</taxon>
    </lineage>
</organism>
<feature type="transmembrane region" description="Helical" evidence="1">
    <location>
        <begin position="227"/>
        <end position="247"/>
    </location>
</feature>
<feature type="transmembrane region" description="Helical" evidence="1">
    <location>
        <begin position="102"/>
        <end position="126"/>
    </location>
</feature>
<sequence>MSNLLNLIQNENMKIYRRPRTWIMAALLLAAVLTFGIMMRNYGGSGVDAVLFMSNASSMMFLVFIFSVVIASDIVAGEFTWGTIKLLLIRPVSRSKVLLSKYIAVLLFMLALVALLFVCSFLIGVLLFGTASSENPIVFGDILRDYGFQLIELTVNVTFAFMISTVFRSSALAISLAFVIMFASSSVMAILIGLKYGWAKYILFANTNLGLYFGGREPPIEGMTLGFSVTMLLIYYIVFLALSWYIFSKRDVAG</sequence>
<feature type="transmembrane region" description="Helical" evidence="1">
    <location>
        <begin position="59"/>
        <end position="81"/>
    </location>
</feature>
<gene>
    <name evidence="2" type="ORF">IDH45_14785</name>
</gene>
<keyword evidence="3" id="KW-1185">Reference proteome</keyword>
<dbReference type="EMBL" id="JACXJA010000018">
    <property type="protein sequence ID" value="MBD2863256.1"/>
    <property type="molecule type" value="Genomic_DNA"/>
</dbReference>
<accession>A0A927CBK3</accession>
<evidence type="ECO:0000256" key="1">
    <source>
        <dbReference type="SAM" id="Phobius"/>
    </source>
</evidence>
<reference evidence="2" key="1">
    <citation type="submission" date="2020-09" db="EMBL/GenBank/DDBJ databases">
        <title>A novel bacterium of genus Paenibacillus, isolated from South China Sea.</title>
        <authorList>
            <person name="Huang H."/>
            <person name="Mo K."/>
            <person name="Hu Y."/>
        </authorList>
    </citation>
    <scope>NUCLEOTIDE SEQUENCE</scope>
    <source>
        <strain evidence="2">IB182363</strain>
    </source>
</reference>
<dbReference type="Pfam" id="PF12730">
    <property type="entry name" value="ABC2_membrane_4"/>
    <property type="match status" value="1"/>
</dbReference>
<dbReference type="PANTHER" id="PTHR37305:SF1">
    <property type="entry name" value="MEMBRANE PROTEIN"/>
    <property type="match status" value="1"/>
</dbReference>
<keyword evidence="1" id="KW-1133">Transmembrane helix</keyword>
<feature type="transmembrane region" description="Helical" evidence="1">
    <location>
        <begin position="171"/>
        <end position="192"/>
    </location>
</feature>
<protein>
    <submittedName>
        <fullName evidence="2">DUF2705 family protein</fullName>
    </submittedName>
</protein>
<comment type="caution">
    <text evidence="2">The sequence shown here is derived from an EMBL/GenBank/DDBJ whole genome shotgun (WGS) entry which is preliminary data.</text>
</comment>
<dbReference type="Proteomes" id="UP000639396">
    <property type="component" value="Unassembled WGS sequence"/>
</dbReference>
<dbReference type="PANTHER" id="PTHR37305">
    <property type="entry name" value="INTEGRAL MEMBRANE PROTEIN-RELATED"/>
    <property type="match status" value="1"/>
</dbReference>
<feature type="transmembrane region" description="Helical" evidence="1">
    <location>
        <begin position="21"/>
        <end position="39"/>
    </location>
</feature>